<dbReference type="InterPro" id="IPR050482">
    <property type="entry name" value="Sensor_HK_TwoCompSys"/>
</dbReference>
<feature type="transmembrane region" description="Helical" evidence="6">
    <location>
        <begin position="345"/>
        <end position="365"/>
    </location>
</feature>
<evidence type="ECO:0000256" key="4">
    <source>
        <dbReference type="ARBA" id="ARBA00022777"/>
    </source>
</evidence>
<dbReference type="Pfam" id="PF02518">
    <property type="entry name" value="HATPase_c"/>
    <property type="match status" value="1"/>
</dbReference>
<comment type="catalytic activity">
    <reaction evidence="1">
        <text>ATP + protein L-histidine = ADP + protein N-phospho-L-histidine.</text>
        <dbReference type="EC" id="2.7.13.3"/>
    </reaction>
</comment>
<dbReference type="CDD" id="cd16917">
    <property type="entry name" value="HATPase_UhpB-NarQ-NarX-like"/>
    <property type="match status" value="1"/>
</dbReference>
<dbReference type="Proteomes" id="UP001610063">
    <property type="component" value="Unassembled WGS sequence"/>
</dbReference>
<dbReference type="InterPro" id="IPR036890">
    <property type="entry name" value="HATPase_C_sf"/>
</dbReference>
<reference evidence="8 9" key="1">
    <citation type="journal article" date="2013" name="Int. J. Syst. Evol. Microbiol.">
        <title>Marinoscillum luteum sp. nov., isolated from marine sediment.</title>
        <authorList>
            <person name="Cha I.T."/>
            <person name="Park S.J."/>
            <person name="Kim S.J."/>
            <person name="Kim J.G."/>
            <person name="Jung M.Y."/>
            <person name="Shin K.S."/>
            <person name="Kwon K.K."/>
            <person name="Yang S.H."/>
            <person name="Seo Y.S."/>
            <person name="Rhee S.K."/>
        </authorList>
    </citation>
    <scope>NUCLEOTIDE SEQUENCE [LARGE SCALE GENOMIC DNA]</scope>
    <source>
        <strain evidence="8 9">KCTC 23939</strain>
    </source>
</reference>
<evidence type="ECO:0000313" key="8">
    <source>
        <dbReference type="EMBL" id="MFH6985055.1"/>
    </source>
</evidence>
<accession>A0ABW7ND89</accession>
<dbReference type="PANTHER" id="PTHR24421">
    <property type="entry name" value="NITRATE/NITRITE SENSOR PROTEIN NARX-RELATED"/>
    <property type="match status" value="1"/>
</dbReference>
<comment type="caution">
    <text evidence="8">The sequence shown here is derived from an EMBL/GenBank/DDBJ whole genome shotgun (WGS) entry which is preliminary data.</text>
</comment>
<dbReference type="RefSeq" id="WP_395418512.1">
    <property type="nucleotide sequence ID" value="NZ_JBIPKE010000019.1"/>
</dbReference>
<dbReference type="PROSITE" id="PS50109">
    <property type="entry name" value="HIS_KIN"/>
    <property type="match status" value="1"/>
</dbReference>
<feature type="transmembrane region" description="Helical" evidence="6">
    <location>
        <begin position="187"/>
        <end position="208"/>
    </location>
</feature>
<keyword evidence="6" id="KW-0472">Membrane</keyword>
<dbReference type="EC" id="2.7.13.3" evidence="2"/>
<proteinExistence type="predicted"/>
<dbReference type="Gene3D" id="1.20.5.1930">
    <property type="match status" value="1"/>
</dbReference>
<feature type="domain" description="Histidine kinase" evidence="7">
    <location>
        <begin position="529"/>
        <end position="615"/>
    </location>
</feature>
<dbReference type="SUPFAM" id="SSF55874">
    <property type="entry name" value="ATPase domain of HSP90 chaperone/DNA topoisomerase II/histidine kinase"/>
    <property type="match status" value="1"/>
</dbReference>
<feature type="transmembrane region" description="Helical" evidence="6">
    <location>
        <begin position="220"/>
        <end position="241"/>
    </location>
</feature>
<dbReference type="InterPro" id="IPR003594">
    <property type="entry name" value="HATPase_dom"/>
</dbReference>
<dbReference type="Pfam" id="PF07695">
    <property type="entry name" value="7TMR-DISM_7TM"/>
    <property type="match status" value="1"/>
</dbReference>
<dbReference type="InterPro" id="IPR011622">
    <property type="entry name" value="7TMR_DISM_rcpt_extracell_dom2"/>
</dbReference>
<keyword evidence="6" id="KW-1133">Transmembrane helix</keyword>
<gene>
    <name evidence="8" type="ORF">ACHKAR_16490</name>
</gene>
<evidence type="ECO:0000256" key="2">
    <source>
        <dbReference type="ARBA" id="ARBA00012438"/>
    </source>
</evidence>
<evidence type="ECO:0000259" key="7">
    <source>
        <dbReference type="PROSITE" id="PS50109"/>
    </source>
</evidence>
<keyword evidence="9" id="KW-1185">Reference proteome</keyword>
<evidence type="ECO:0000256" key="1">
    <source>
        <dbReference type="ARBA" id="ARBA00000085"/>
    </source>
</evidence>
<dbReference type="SMART" id="SM00387">
    <property type="entry name" value="HATPase_c"/>
    <property type="match status" value="1"/>
</dbReference>
<evidence type="ECO:0000256" key="5">
    <source>
        <dbReference type="ARBA" id="ARBA00023012"/>
    </source>
</evidence>
<keyword evidence="4" id="KW-0418">Kinase</keyword>
<evidence type="ECO:0000256" key="6">
    <source>
        <dbReference type="SAM" id="Phobius"/>
    </source>
</evidence>
<keyword evidence="5" id="KW-0902">Two-component regulatory system</keyword>
<name>A0ABW7ND89_9BACT</name>
<dbReference type="InterPro" id="IPR005467">
    <property type="entry name" value="His_kinase_dom"/>
</dbReference>
<dbReference type="Gene3D" id="2.60.40.2380">
    <property type="match status" value="1"/>
</dbReference>
<evidence type="ECO:0000313" key="9">
    <source>
        <dbReference type="Proteomes" id="UP001610063"/>
    </source>
</evidence>
<evidence type="ECO:0000256" key="3">
    <source>
        <dbReference type="ARBA" id="ARBA00022679"/>
    </source>
</evidence>
<feature type="transmembrane region" description="Helical" evidence="6">
    <location>
        <begin position="313"/>
        <end position="333"/>
    </location>
</feature>
<dbReference type="PANTHER" id="PTHR24421:SF10">
    <property type="entry name" value="NITRATE_NITRITE SENSOR PROTEIN NARQ"/>
    <property type="match status" value="1"/>
</dbReference>
<feature type="transmembrane region" description="Helical" evidence="6">
    <location>
        <begin position="253"/>
        <end position="271"/>
    </location>
</feature>
<sequence length="615" mass="70103">MPSGITWSRKWGALIALFYGLGLSAQQVPLSTFEPNQAISINPYVEVYQTPDSLSAEEVIPRIKSGDLKPAENKTSPGFSRDYFWIRFTLTDDQSGDWVLELDNPHIDFVNLFEVKGDEALLVGRGGDKQAFSYRTEINRRYVFSIEMAGQPREFLLMVDKRNASVSFPLRLWTEATFGTNESMSNLLYGIYFGILAFVSAFSFVIGVGMRERNFLSYGIYVAIIGMYMFTQLGFSFQYLYPESSAFNNYSRVIFSFSLLITSMDFFSRLLDIKKYLPLLSKIYKIGWVFLGVVFVIWLLNRLFNPAYAQYTILTLNILYLFILGFFGSVFYVSIKTWRFQRGNVLLVMFAFFALMVGASIYILIEYGVISESFFPINPIIIGSMLEVLILSVSMAYRVKTLNERKNELSNKLLRQQKDLMRAFIRGGDMERKRISEELHDNIGSSLSLLKNSLANERFDPKIVNADIDALCEEVRTLSHRLVPHQMELIGFSEVLADYCKRYERDSGIKVALDQFDFPVLSEHMSVPLLRIVQEALQNILKHAQATEVEIQLVGYQEEIVITIDDNGVGFDPVQMAGGNGLINMQTRCESLHGQMDISSHEGKGTNILMTIPIY</sequence>
<keyword evidence="6" id="KW-0812">Transmembrane</keyword>
<protein>
    <recommendedName>
        <fullName evidence="2">histidine kinase</fullName>
        <ecNumber evidence="2">2.7.13.3</ecNumber>
    </recommendedName>
</protein>
<dbReference type="Gene3D" id="3.30.565.10">
    <property type="entry name" value="Histidine kinase-like ATPase, C-terminal domain"/>
    <property type="match status" value="1"/>
</dbReference>
<dbReference type="EMBL" id="JBIPKE010000019">
    <property type="protein sequence ID" value="MFH6985055.1"/>
    <property type="molecule type" value="Genomic_DNA"/>
</dbReference>
<dbReference type="InterPro" id="IPR011623">
    <property type="entry name" value="7TMR_DISM_rcpt_extracell_dom1"/>
</dbReference>
<feature type="transmembrane region" description="Helical" evidence="6">
    <location>
        <begin position="377"/>
        <end position="397"/>
    </location>
</feature>
<feature type="transmembrane region" description="Helical" evidence="6">
    <location>
        <begin position="283"/>
        <end position="301"/>
    </location>
</feature>
<organism evidence="8 9">
    <name type="scientific">Marinoscillum luteum</name>
    <dbReference type="NCBI Taxonomy" id="861051"/>
    <lineage>
        <taxon>Bacteria</taxon>
        <taxon>Pseudomonadati</taxon>
        <taxon>Bacteroidota</taxon>
        <taxon>Cytophagia</taxon>
        <taxon>Cytophagales</taxon>
        <taxon>Reichenbachiellaceae</taxon>
        <taxon>Marinoscillum</taxon>
    </lineage>
</organism>
<keyword evidence="3" id="KW-0808">Transferase</keyword>
<dbReference type="Pfam" id="PF07696">
    <property type="entry name" value="7TMR-DISMED2"/>
    <property type="match status" value="1"/>
</dbReference>